<evidence type="ECO:0000313" key="1">
    <source>
        <dbReference type="EMBL" id="UJO22152.1"/>
    </source>
</evidence>
<dbReference type="AlphaFoldDB" id="A0A9Q8UTU7"/>
<gene>
    <name evidence="1" type="ORF">CLAFUR5_09354</name>
</gene>
<name>A0A9Q8UTU7_PASFU</name>
<organism evidence="1 2">
    <name type="scientific">Passalora fulva</name>
    <name type="common">Tomato leaf mold</name>
    <name type="synonym">Cladosporium fulvum</name>
    <dbReference type="NCBI Taxonomy" id="5499"/>
    <lineage>
        <taxon>Eukaryota</taxon>
        <taxon>Fungi</taxon>
        <taxon>Dikarya</taxon>
        <taxon>Ascomycota</taxon>
        <taxon>Pezizomycotina</taxon>
        <taxon>Dothideomycetes</taxon>
        <taxon>Dothideomycetidae</taxon>
        <taxon>Mycosphaerellales</taxon>
        <taxon>Mycosphaerellaceae</taxon>
        <taxon>Fulvia</taxon>
    </lineage>
</organism>
<reference evidence="1" key="1">
    <citation type="submission" date="2021-12" db="EMBL/GenBank/DDBJ databases">
        <authorList>
            <person name="Zaccaron A."/>
            <person name="Stergiopoulos I."/>
        </authorList>
    </citation>
    <scope>NUCLEOTIDE SEQUENCE</scope>
    <source>
        <strain evidence="1">Race5_Kim</strain>
    </source>
</reference>
<proteinExistence type="predicted"/>
<accession>A0A9Q8UTU7</accession>
<keyword evidence="2" id="KW-1185">Reference proteome</keyword>
<dbReference type="RefSeq" id="XP_047766518.1">
    <property type="nucleotide sequence ID" value="XM_047908502.1"/>
</dbReference>
<dbReference type="Proteomes" id="UP000756132">
    <property type="component" value="Chromosome 9"/>
</dbReference>
<dbReference type="EMBL" id="CP090171">
    <property type="protein sequence ID" value="UJO22152.1"/>
    <property type="molecule type" value="Genomic_DNA"/>
</dbReference>
<dbReference type="KEGG" id="ffu:CLAFUR5_09354"/>
<reference evidence="1" key="2">
    <citation type="journal article" date="2022" name="Microb. Genom.">
        <title>A chromosome-scale genome assembly of the tomato pathogen Cladosporium fulvum reveals a compartmentalized genome architecture and the presence of a dispensable chromosome.</title>
        <authorList>
            <person name="Zaccaron A.Z."/>
            <person name="Chen L.H."/>
            <person name="Samaras A."/>
            <person name="Stergiopoulos I."/>
        </authorList>
    </citation>
    <scope>NUCLEOTIDE SEQUENCE</scope>
    <source>
        <strain evidence="1">Race5_Kim</strain>
    </source>
</reference>
<sequence length="251" mass="28959">MDRTNKSGSYFIIGALGLYYSSFDWTSANRNLHLGTGSEAFWRKGTHIWEWFRPLGSRGSAASLERGGIGQRLLWVKRLTTNPTLQAFDHSIGFQRARKQPHHEGGDGAKDRTNSLYDPFNHFLDIWIHLCDSSTWVTRDKIAARIHQLLHDIHERRLAEYDTEPDPGLFQRKEDYENFEVDAVPWGRDGGRRFKVPRLKSGTLPRDIHDQETPGPYIETGFRVLAPNDVEVLYFLSVILKMKGVKTYEIE</sequence>
<evidence type="ECO:0000313" key="2">
    <source>
        <dbReference type="Proteomes" id="UP000756132"/>
    </source>
</evidence>
<protein>
    <submittedName>
        <fullName evidence="1">Uncharacterized protein</fullName>
    </submittedName>
</protein>
<dbReference type="GeneID" id="71989232"/>